<dbReference type="GO" id="GO:0015662">
    <property type="term" value="F:P-type ion transporter activity"/>
    <property type="evidence" value="ECO:0007669"/>
    <property type="project" value="TreeGrafter"/>
</dbReference>
<evidence type="ECO:0000256" key="5">
    <source>
        <dbReference type="ARBA" id="ARBA00022741"/>
    </source>
</evidence>
<evidence type="ECO:0000256" key="3">
    <source>
        <dbReference type="ARBA" id="ARBA00022692"/>
    </source>
</evidence>
<dbReference type="SFLD" id="SFLDG00002">
    <property type="entry name" value="C1.7:_P-type_atpase_like"/>
    <property type="match status" value="1"/>
</dbReference>
<dbReference type="SUPFAM" id="SSF81660">
    <property type="entry name" value="Metal cation-transporting ATPase, ATP-binding domain N"/>
    <property type="match status" value="1"/>
</dbReference>
<evidence type="ECO:0000256" key="7">
    <source>
        <dbReference type="ARBA" id="ARBA00022842"/>
    </source>
</evidence>
<evidence type="ECO:0000256" key="6">
    <source>
        <dbReference type="ARBA" id="ARBA00022840"/>
    </source>
</evidence>
<evidence type="ECO:0000256" key="11">
    <source>
        <dbReference type="SAM" id="Phobius"/>
    </source>
</evidence>
<protein>
    <submittedName>
        <fullName evidence="13">Cation-transporting P-type ATPase</fullName>
    </submittedName>
</protein>
<dbReference type="InterPro" id="IPR023298">
    <property type="entry name" value="ATPase_P-typ_TM_dom_sf"/>
</dbReference>
<keyword evidence="10 11" id="KW-0472">Membrane</keyword>
<dbReference type="NCBIfam" id="TIGR01657">
    <property type="entry name" value="P-ATPase-V"/>
    <property type="match status" value="1"/>
</dbReference>
<dbReference type="InterPro" id="IPR023214">
    <property type="entry name" value="HAD_sf"/>
</dbReference>
<keyword evidence="8" id="KW-1278">Translocase</keyword>
<feature type="transmembrane region" description="Helical" evidence="11">
    <location>
        <begin position="117"/>
        <end position="140"/>
    </location>
</feature>
<keyword evidence="14" id="KW-1185">Reference proteome</keyword>
<dbReference type="Gene3D" id="3.40.1110.10">
    <property type="entry name" value="Calcium-transporting ATPase, cytoplasmic domain N"/>
    <property type="match status" value="1"/>
</dbReference>
<dbReference type="Pfam" id="PF13246">
    <property type="entry name" value="Cation_ATPase"/>
    <property type="match status" value="1"/>
</dbReference>
<dbReference type="InterPro" id="IPR008250">
    <property type="entry name" value="ATPase_P-typ_transduc_dom_A_sf"/>
</dbReference>
<name>A0A8J6ATG9_9EUKA</name>
<dbReference type="GO" id="GO:0006874">
    <property type="term" value="P:intracellular calcium ion homeostasis"/>
    <property type="evidence" value="ECO:0007669"/>
    <property type="project" value="TreeGrafter"/>
</dbReference>
<evidence type="ECO:0000256" key="2">
    <source>
        <dbReference type="ARBA" id="ARBA00006000"/>
    </source>
</evidence>
<evidence type="ECO:0000256" key="9">
    <source>
        <dbReference type="ARBA" id="ARBA00022989"/>
    </source>
</evidence>
<dbReference type="PANTHER" id="PTHR45630">
    <property type="entry name" value="CATION-TRANSPORTING ATPASE-RELATED"/>
    <property type="match status" value="1"/>
</dbReference>
<comment type="caution">
    <text evidence="13">The sequence shown here is derived from an EMBL/GenBank/DDBJ whole genome shotgun (WGS) entry which is preliminary data.</text>
</comment>
<accession>A0A8J6ATG9</accession>
<dbReference type="GO" id="GO:0016887">
    <property type="term" value="F:ATP hydrolysis activity"/>
    <property type="evidence" value="ECO:0007669"/>
    <property type="project" value="InterPro"/>
</dbReference>
<sequence>MAEPGAGTKRVGQYVGQSKRIDHIALLKKKNILVRFDLFIFLLTYAAMAYFFVVLLMDGLEHRLSPDDLLALLAKEETDAVEVDAGVSFEAADDDLLLDRSVGPTQLLVLDPAFHKLFMFIIGSVIIVAIHTCILLLEYWNLNVRRRMVFTQCSMDKATHVFLKPSATNGNTCIIPFDSTKSAFEWKRRIFTYSKKKDAFVKRAYPTGKHISEYASSMTTGLTRKQVKDGQTRYGGNTLDIPLPTFAELYKEHAVAPFFVFQIFCCLLWIMDDYGVFSFFTLAMLVGMEGVTVMQRIKTMREIRTMVPSPIQVFVKREGVWSSVPSDKLVPGDIVSVAARSKPVTRRASKKAGKTEKTIVFADILALDGTAVLDEASLTGESIPQLREPWRGDETLDSLKKFKTSVLFAGTNVMQVESASDPAPDRGMVGYVLRTGFETAQGKLVRAIGWDTDRLTGNFWDSLIFITALLIVAIIAAVYTFRRGMEGKVASSPKLLLTSLLIITSVVPPDLPMQLALAVNTAMSGLRKKGIYCTESFRIPLAGALTAACFDKTGTITTDTLELVGVVTEPNTRVIKPVDTLPQSSPARTVLAGCHTLFRADGELNGDPMEVAAFKAMKGTLSGAVATIGKTRVEVQHRFQFNSTLKRMTVGARVDNQQMTLTKGAPEVLKTLFRKIPSGYDDAVRALASEGFRVIALAHSSGKVDKNKERAAVEKDLVFAGLALFRAPVRPEAAEMVRQLTGSCHKVILITGDNLLTCLSVAGEVGLTGKPVLTLTAVSESFASFVDEYGAVLEVTAGTVKKFAQEYIFAAEGAIVGELLASPAALRTAIVPRITAFARTSPDNKASIIATLQEAGHSTLMTGDGTNDVGALKRADVGVAIVNKHMTEAALEDARKKKAVLDERMKNAPAFLAKRLEAMQQATEDMAGEVQLGDASIAAPFTLRRGGLTAVLEVCRQGRATLMLTVMMYKTLALECLVQAYSLSVLTLDGVRFSTPQMIAKQFFQTALMMSQTKIEPLQTLSPRRAPRRAVTLPTVVSTVGQGAVHMGVMFLSARFARAYVGPPKTFALDHEFEPGLVNTVVFLSDCVISVSTAFSNYVGNPFMVSLWKNKKVRNILLAAAFGLFILISQSQPELNKLLEMVEIPEALISKLTVLYVADVIITKSLDVACSRFLGSKMDE</sequence>
<dbReference type="PANTHER" id="PTHR45630:SF7">
    <property type="entry name" value="ENDOPLASMIC RETICULUM TRANSMEMBRANE HELIX TRANSLOCASE"/>
    <property type="match status" value="1"/>
</dbReference>
<feature type="transmembrane region" description="Helical" evidence="11">
    <location>
        <begin position="38"/>
        <end position="57"/>
    </location>
</feature>
<reference evidence="13" key="1">
    <citation type="submission" date="2021-05" db="EMBL/GenBank/DDBJ databases">
        <title>A free-living protist that lacks canonical eukaryotic 1 DNA replication and segregation systems.</title>
        <authorList>
            <person name="Salas-Leiva D.E."/>
            <person name="Tromer E.C."/>
            <person name="Curtis B.A."/>
            <person name="Jerlstrom-Hultqvist J."/>
            <person name="Kolisko M."/>
            <person name="Yi Z."/>
            <person name="Salas-Leiva J.S."/>
            <person name="Gallot-Lavallee L."/>
            <person name="Kops G.J.P.L."/>
            <person name="Archibald J.M."/>
            <person name="Simpson A.G.B."/>
            <person name="Roger A.J."/>
        </authorList>
    </citation>
    <scope>NUCLEOTIDE SEQUENCE</scope>
    <source>
        <strain evidence="13">BICM</strain>
    </source>
</reference>
<organism evidence="13 14">
    <name type="scientific">Carpediemonas membranifera</name>
    <dbReference type="NCBI Taxonomy" id="201153"/>
    <lineage>
        <taxon>Eukaryota</taxon>
        <taxon>Metamonada</taxon>
        <taxon>Carpediemonas-like organisms</taxon>
        <taxon>Carpediemonas</taxon>
    </lineage>
</organism>
<dbReference type="PRINTS" id="PR00119">
    <property type="entry name" value="CATATPASE"/>
</dbReference>
<feature type="transmembrane region" description="Helical" evidence="11">
    <location>
        <begin position="277"/>
        <end position="294"/>
    </location>
</feature>
<dbReference type="Proteomes" id="UP000717585">
    <property type="component" value="Unassembled WGS sequence"/>
</dbReference>
<dbReference type="AlphaFoldDB" id="A0A8J6ATG9"/>
<evidence type="ECO:0000313" key="14">
    <source>
        <dbReference type="Proteomes" id="UP000717585"/>
    </source>
</evidence>
<dbReference type="NCBIfam" id="TIGR01494">
    <property type="entry name" value="ATPase_P-type"/>
    <property type="match status" value="1"/>
</dbReference>
<dbReference type="GO" id="GO:0019829">
    <property type="term" value="F:ATPase-coupled monoatomic cation transmembrane transporter activity"/>
    <property type="evidence" value="ECO:0007669"/>
    <property type="project" value="TreeGrafter"/>
</dbReference>
<keyword evidence="5" id="KW-0547">Nucleotide-binding</keyword>
<keyword evidence="4" id="KW-0479">Metal-binding</keyword>
<proteinExistence type="inferred from homology"/>
<dbReference type="InterPro" id="IPR044492">
    <property type="entry name" value="P_typ_ATPase_HD_dom"/>
</dbReference>
<keyword evidence="7" id="KW-0460">Magnesium</keyword>
<comment type="similarity">
    <text evidence="2">Belongs to the cation transport ATPase (P-type) (TC 3.A.3) family. Type V subfamily.</text>
</comment>
<dbReference type="SFLD" id="SFLDF00027">
    <property type="entry name" value="p-type_atpase"/>
    <property type="match status" value="1"/>
</dbReference>
<dbReference type="PROSITE" id="PS00154">
    <property type="entry name" value="ATPASE_E1_E2"/>
    <property type="match status" value="1"/>
</dbReference>
<evidence type="ECO:0000256" key="4">
    <source>
        <dbReference type="ARBA" id="ARBA00022723"/>
    </source>
</evidence>
<evidence type="ECO:0000256" key="1">
    <source>
        <dbReference type="ARBA" id="ARBA00004141"/>
    </source>
</evidence>
<evidence type="ECO:0000259" key="12">
    <source>
        <dbReference type="Pfam" id="PF00122"/>
    </source>
</evidence>
<feature type="transmembrane region" description="Helical" evidence="11">
    <location>
        <begin position="463"/>
        <end position="481"/>
    </location>
</feature>
<dbReference type="GO" id="GO:0046872">
    <property type="term" value="F:metal ion binding"/>
    <property type="evidence" value="ECO:0007669"/>
    <property type="project" value="UniProtKB-KW"/>
</dbReference>
<feature type="transmembrane region" description="Helical" evidence="11">
    <location>
        <begin position="254"/>
        <end position="271"/>
    </location>
</feature>
<dbReference type="GO" id="GO:0005524">
    <property type="term" value="F:ATP binding"/>
    <property type="evidence" value="ECO:0007669"/>
    <property type="project" value="UniProtKB-KW"/>
</dbReference>
<keyword evidence="3 11" id="KW-0812">Transmembrane</keyword>
<dbReference type="Gene3D" id="3.40.50.1000">
    <property type="entry name" value="HAD superfamily/HAD-like"/>
    <property type="match status" value="1"/>
</dbReference>
<dbReference type="InterPro" id="IPR059000">
    <property type="entry name" value="ATPase_P-type_domA"/>
</dbReference>
<dbReference type="Pfam" id="PF00122">
    <property type="entry name" value="E1-E2_ATPase"/>
    <property type="match status" value="1"/>
</dbReference>
<dbReference type="SUPFAM" id="SSF81665">
    <property type="entry name" value="Calcium ATPase, transmembrane domain M"/>
    <property type="match status" value="1"/>
</dbReference>
<evidence type="ECO:0000313" key="13">
    <source>
        <dbReference type="EMBL" id="KAG9394171.1"/>
    </source>
</evidence>
<dbReference type="InterPro" id="IPR001757">
    <property type="entry name" value="P_typ_ATPase"/>
</dbReference>
<dbReference type="SUPFAM" id="SSF56784">
    <property type="entry name" value="HAD-like"/>
    <property type="match status" value="1"/>
</dbReference>
<dbReference type="SUPFAM" id="SSF81653">
    <property type="entry name" value="Calcium ATPase, transduction domain A"/>
    <property type="match status" value="1"/>
</dbReference>
<dbReference type="SFLD" id="SFLDS00003">
    <property type="entry name" value="Haloacid_Dehalogenase"/>
    <property type="match status" value="1"/>
</dbReference>
<dbReference type="Gene3D" id="2.70.150.10">
    <property type="entry name" value="Calcium-transporting ATPase, cytoplasmic transduction domain A"/>
    <property type="match status" value="1"/>
</dbReference>
<dbReference type="InterPro" id="IPR036412">
    <property type="entry name" value="HAD-like_sf"/>
</dbReference>
<gene>
    <name evidence="13" type="ORF">J8273_4273</name>
</gene>
<keyword evidence="6" id="KW-0067">ATP-binding</keyword>
<evidence type="ECO:0000256" key="10">
    <source>
        <dbReference type="ARBA" id="ARBA00023136"/>
    </source>
</evidence>
<dbReference type="InterPro" id="IPR023299">
    <property type="entry name" value="ATPase_P-typ_cyto_dom_N"/>
</dbReference>
<dbReference type="GO" id="GO:0005789">
    <property type="term" value="C:endoplasmic reticulum membrane"/>
    <property type="evidence" value="ECO:0007669"/>
    <property type="project" value="TreeGrafter"/>
</dbReference>
<feature type="domain" description="P-type ATPase A" evidence="12">
    <location>
        <begin position="357"/>
        <end position="448"/>
    </location>
</feature>
<keyword evidence="9 11" id="KW-1133">Transmembrane helix</keyword>
<dbReference type="InterPro" id="IPR006544">
    <property type="entry name" value="P-type_TPase_V"/>
</dbReference>
<dbReference type="OrthoDB" id="48943at2759"/>
<comment type="subcellular location">
    <subcellularLocation>
        <location evidence="1">Membrane</location>
        <topology evidence="1">Multi-pass membrane protein</topology>
    </subcellularLocation>
</comment>
<dbReference type="EMBL" id="JAHDYR010000016">
    <property type="protein sequence ID" value="KAG9394171.1"/>
    <property type="molecule type" value="Genomic_DNA"/>
</dbReference>
<evidence type="ECO:0000256" key="8">
    <source>
        <dbReference type="ARBA" id="ARBA00022967"/>
    </source>
</evidence>
<dbReference type="InterPro" id="IPR018303">
    <property type="entry name" value="ATPase_P-typ_P_site"/>
</dbReference>